<dbReference type="Pfam" id="PF14542">
    <property type="entry name" value="Acetyltransf_CG"/>
    <property type="match status" value="1"/>
</dbReference>
<keyword evidence="3" id="KW-0808">Transferase</keyword>
<dbReference type="CDD" id="cd04301">
    <property type="entry name" value="NAT_SF"/>
    <property type="match status" value="1"/>
</dbReference>
<keyword evidence="3" id="KW-0012">Acyltransferase</keyword>
<evidence type="ECO:0000313" key="4">
    <source>
        <dbReference type="EMBL" id="XBC51030.1"/>
    </source>
</evidence>
<dbReference type="SUPFAM" id="SSF55729">
    <property type="entry name" value="Acyl-CoA N-acyltransferases (Nat)"/>
    <property type="match status" value="1"/>
</dbReference>
<protein>
    <submittedName>
        <fullName evidence="3">GNAT family N-acetyltransferase</fullName>
        <ecNumber evidence="3">2.3.1.-</ecNumber>
    </submittedName>
</protein>
<dbReference type="PANTHER" id="PTHR31435">
    <property type="entry name" value="PROTEIN NATD1"/>
    <property type="match status" value="1"/>
</dbReference>
<name>A0AB74TJG0_9LACT</name>
<proteinExistence type="predicted"/>
<dbReference type="RefSeq" id="WP_244325261.1">
    <property type="nucleotide sequence ID" value="NZ_CP142434.1"/>
</dbReference>
<sequence length="90" mass="10489">MMEFKRKDNMIYLDIDGQDLAYIKFAYHDDYIEAYSTFVDTSLRGQGVAEKLVDALVAVAKEENKRINPTCSYVVNLFEKKPEKYSDIQH</sequence>
<feature type="domain" description="N-acetyltransferase" evidence="2">
    <location>
        <begin position="3"/>
        <end position="90"/>
    </location>
</feature>
<evidence type="ECO:0000313" key="3">
    <source>
        <dbReference type="EMBL" id="XBC47451.1"/>
    </source>
</evidence>
<dbReference type="GO" id="GO:0016747">
    <property type="term" value="F:acyltransferase activity, transferring groups other than amino-acyl groups"/>
    <property type="evidence" value="ECO:0007669"/>
    <property type="project" value="InterPro"/>
</dbReference>
<dbReference type="PROSITE" id="PS51186">
    <property type="entry name" value="GNAT"/>
    <property type="match status" value="1"/>
</dbReference>
<dbReference type="EC" id="2.3.1.-" evidence="3"/>
<dbReference type="InterPro" id="IPR016181">
    <property type="entry name" value="Acyl_CoA_acyltransferase"/>
</dbReference>
<organism evidence="3">
    <name type="scientific">Dolosigranulum savutiense</name>
    <dbReference type="NCBI Taxonomy" id="3110288"/>
    <lineage>
        <taxon>Bacteria</taxon>
        <taxon>Bacillati</taxon>
        <taxon>Bacillota</taxon>
        <taxon>Bacilli</taxon>
        <taxon>Lactobacillales</taxon>
        <taxon>Carnobacteriaceae</taxon>
        <taxon>Dolosigranulum</taxon>
    </lineage>
</organism>
<evidence type="ECO:0000259" key="1">
    <source>
        <dbReference type="PROSITE" id="PS51186"/>
    </source>
</evidence>
<dbReference type="AlphaFoldDB" id="A0AB74TJG0"/>
<dbReference type="InterPro" id="IPR031165">
    <property type="entry name" value="GNAT_YJDJ"/>
</dbReference>
<feature type="domain" description="N-acetyltransferase" evidence="1">
    <location>
        <begin position="1"/>
        <end position="90"/>
    </location>
</feature>
<dbReference type="InterPro" id="IPR000182">
    <property type="entry name" value="GNAT_dom"/>
</dbReference>
<dbReference type="Gene3D" id="3.40.630.30">
    <property type="match status" value="1"/>
</dbReference>
<dbReference type="PROSITE" id="PS51729">
    <property type="entry name" value="GNAT_YJDJ"/>
    <property type="match status" value="1"/>
</dbReference>
<dbReference type="PANTHER" id="PTHR31435:SF9">
    <property type="entry name" value="PROTEIN NATD1"/>
    <property type="match status" value="1"/>
</dbReference>
<dbReference type="EMBL" id="CP142436">
    <property type="protein sequence ID" value="XBC51030.1"/>
    <property type="molecule type" value="Genomic_DNA"/>
</dbReference>
<accession>A0AB74TJG0</accession>
<dbReference type="EMBL" id="CP142434">
    <property type="protein sequence ID" value="XBC47451.1"/>
    <property type="molecule type" value="Genomic_DNA"/>
</dbReference>
<evidence type="ECO:0000259" key="2">
    <source>
        <dbReference type="PROSITE" id="PS51729"/>
    </source>
</evidence>
<gene>
    <name evidence="4" type="ORF">VUQ07_07245</name>
    <name evidence="3" type="ORF">VUQ09_07765</name>
</gene>
<dbReference type="InterPro" id="IPR045057">
    <property type="entry name" value="Gcn5-rel_NAT"/>
</dbReference>
<reference evidence="3" key="1">
    <citation type="submission" date="2023-12" db="EMBL/GenBank/DDBJ databases">
        <title>Dolosigranulum savutii sp. nov. isolated from human upper respiratory samples collected in Botswana.</title>
        <authorList>
            <person name="Kelly M.S."/>
        </authorList>
    </citation>
    <scope>NUCLEOTIDE SEQUENCE</scope>
    <source>
        <strain evidence="4">MSK211</strain>
        <strain evidence="3">MSK312</strain>
    </source>
</reference>